<protein>
    <submittedName>
        <fullName evidence="1">S-adenosyl methyltransferase</fullName>
    </submittedName>
</protein>
<sequence length="265" mass="28618">METDVNWTGTGIDLDRPNAARMYDYYLGGAFNFAADRDLAEQAVQVMPWMREAVAANRSFLARAVRHCVAHGIRQFLDLGSGIPTVGNVHEIAQAADPSCRVAYVDNEAVAVAHSSQLLATDPQTTITRADLRDPARVLAAPTVRELIDFSEPVAVLAVAVLHFVPEAGRPEEILADYRRAMAPGSRFVLSHVTGDHDPEQAEAAARVYQRADTPVLPRSRERLAAMLAGFTLVPPGLVDATEWHSTPAAGAEHVGFYAAVAVVE</sequence>
<dbReference type="EMBL" id="CP022521">
    <property type="protein sequence ID" value="ASO20281.1"/>
    <property type="molecule type" value="Genomic_DNA"/>
</dbReference>
<dbReference type="GO" id="GO:0032259">
    <property type="term" value="P:methylation"/>
    <property type="evidence" value="ECO:0007669"/>
    <property type="project" value="UniProtKB-KW"/>
</dbReference>
<dbReference type="KEGG" id="ahg:AHOG_13190"/>
<dbReference type="Proteomes" id="UP000204221">
    <property type="component" value="Chromosome"/>
</dbReference>
<evidence type="ECO:0000313" key="2">
    <source>
        <dbReference type="Proteomes" id="UP000204221"/>
    </source>
</evidence>
<dbReference type="InterPro" id="IPR006764">
    <property type="entry name" value="SAM_dep_MeTrfase_SAV2177_type"/>
</dbReference>
<dbReference type="GO" id="GO:0008168">
    <property type="term" value="F:methyltransferase activity"/>
    <property type="evidence" value="ECO:0007669"/>
    <property type="project" value="UniProtKB-KW"/>
</dbReference>
<dbReference type="PIRSF" id="PIRSF017393">
    <property type="entry name" value="MTase_SAV2177"/>
    <property type="match status" value="1"/>
</dbReference>
<proteinExistence type="predicted"/>
<name>A0A221W3R4_9PSEU</name>
<dbReference type="Gene3D" id="3.40.50.150">
    <property type="entry name" value="Vaccinia Virus protein VP39"/>
    <property type="match status" value="1"/>
</dbReference>
<keyword evidence="2" id="KW-1185">Reference proteome</keyword>
<accession>A0A221W3R4</accession>
<evidence type="ECO:0000313" key="1">
    <source>
        <dbReference type="EMBL" id="ASO20281.1"/>
    </source>
</evidence>
<gene>
    <name evidence="1" type="ORF">AHOG_13190</name>
</gene>
<dbReference type="OrthoDB" id="3698722at2"/>
<dbReference type="SUPFAM" id="SSF53335">
    <property type="entry name" value="S-adenosyl-L-methionine-dependent methyltransferases"/>
    <property type="match status" value="1"/>
</dbReference>
<keyword evidence="1" id="KW-0808">Transferase</keyword>
<dbReference type="InterPro" id="IPR029063">
    <property type="entry name" value="SAM-dependent_MTases_sf"/>
</dbReference>
<keyword evidence="1" id="KW-0489">Methyltransferase</keyword>
<reference evidence="1 2" key="1">
    <citation type="submission" date="2017-07" db="EMBL/GenBank/DDBJ databases">
        <title>Complete genome sequence of Actinoalloteichus hoggarensis DSM 45943, type strain of Actinoalloteichus hoggarensis.</title>
        <authorList>
            <person name="Ruckert C."/>
            <person name="Nouioui I."/>
            <person name="Willmese J."/>
            <person name="van Wezel G."/>
            <person name="Klenk H.-P."/>
            <person name="Kalinowski J."/>
            <person name="Zotchev S.B."/>
        </authorList>
    </citation>
    <scope>NUCLEOTIDE SEQUENCE [LARGE SCALE GENOMIC DNA]</scope>
    <source>
        <strain evidence="1 2">DSM 45943</strain>
    </source>
</reference>
<dbReference type="AlphaFoldDB" id="A0A221W3R4"/>
<organism evidence="1 2">
    <name type="scientific">Actinoalloteichus hoggarensis</name>
    <dbReference type="NCBI Taxonomy" id="1470176"/>
    <lineage>
        <taxon>Bacteria</taxon>
        <taxon>Bacillati</taxon>
        <taxon>Actinomycetota</taxon>
        <taxon>Actinomycetes</taxon>
        <taxon>Pseudonocardiales</taxon>
        <taxon>Pseudonocardiaceae</taxon>
        <taxon>Actinoalloteichus</taxon>
    </lineage>
</organism>
<dbReference type="Pfam" id="PF04672">
    <property type="entry name" value="Methyltransf_19"/>
    <property type="match status" value="1"/>
</dbReference>